<dbReference type="GO" id="GO:0004519">
    <property type="term" value="F:endonuclease activity"/>
    <property type="evidence" value="ECO:0007669"/>
    <property type="project" value="UniProtKB-KW"/>
</dbReference>
<dbReference type="RefSeq" id="WP_106353638.1">
    <property type="nucleotide sequence ID" value="NZ_PVTP01000001.1"/>
</dbReference>
<keyword evidence="3" id="KW-1185">Reference proteome</keyword>
<dbReference type="Proteomes" id="UP000238007">
    <property type="component" value="Unassembled WGS sequence"/>
</dbReference>
<keyword evidence="1" id="KW-0812">Transmembrane</keyword>
<keyword evidence="2" id="KW-0540">Nuclease</keyword>
<proteinExistence type="predicted"/>
<keyword evidence="2" id="KW-0255">Endonuclease</keyword>
<reference evidence="2 3" key="1">
    <citation type="submission" date="2018-03" db="EMBL/GenBank/DDBJ databases">
        <title>Genomic Encyclopedia of Archaeal and Bacterial Type Strains, Phase II (KMG-II): from individual species to whole genera.</title>
        <authorList>
            <person name="Goeker M."/>
        </authorList>
    </citation>
    <scope>NUCLEOTIDE SEQUENCE [LARGE SCALE GENOMIC DNA]</scope>
    <source>
        <strain evidence="2 3">DSM 101533</strain>
    </source>
</reference>
<evidence type="ECO:0000313" key="3">
    <source>
        <dbReference type="Proteomes" id="UP000238007"/>
    </source>
</evidence>
<dbReference type="AlphaFoldDB" id="A0A2T0W449"/>
<organism evidence="2 3">
    <name type="scientific">Yoonia maritima</name>
    <dbReference type="NCBI Taxonomy" id="1435347"/>
    <lineage>
        <taxon>Bacteria</taxon>
        <taxon>Pseudomonadati</taxon>
        <taxon>Pseudomonadota</taxon>
        <taxon>Alphaproteobacteria</taxon>
        <taxon>Rhodobacterales</taxon>
        <taxon>Paracoccaceae</taxon>
        <taxon>Yoonia</taxon>
    </lineage>
</organism>
<accession>A0A2T0W449</accession>
<dbReference type="OrthoDB" id="9807941at2"/>
<keyword evidence="1" id="KW-1133">Transmembrane helix</keyword>
<keyword evidence="1" id="KW-0472">Membrane</keyword>
<name>A0A2T0W449_9RHOB</name>
<feature type="transmembrane region" description="Helical" evidence="1">
    <location>
        <begin position="35"/>
        <end position="57"/>
    </location>
</feature>
<comment type="caution">
    <text evidence="2">The sequence shown here is derived from an EMBL/GenBank/DDBJ whole genome shotgun (WGS) entry which is preliminary data.</text>
</comment>
<keyword evidence="2" id="KW-0378">Hydrolase</keyword>
<sequence length="227" mass="23623">MNEAKPITTRMIAIAACFGGVLALLLLIFSKLGFLGALLIGLIVAAIVLVVLMFGWADAFIKPVEPPASAAATPETTPAPEMAPTPIVEPITASPIVEPTTEEVAPAPEPVVEHAPEPAIEAAPVAEPEPTQADPVEEAPVAVAAEDAGKPVALKAAREGGADDLKKIKGVGPKLEAMLNGMGIYHFDQVASWGASEQKWVDENLQGFKGRATRDKWVEQAKTLAAG</sequence>
<evidence type="ECO:0000313" key="2">
    <source>
        <dbReference type="EMBL" id="PRY80256.1"/>
    </source>
</evidence>
<dbReference type="EMBL" id="PVTP01000001">
    <property type="protein sequence ID" value="PRY80256.1"/>
    <property type="molecule type" value="Genomic_DNA"/>
</dbReference>
<protein>
    <submittedName>
        <fullName evidence="2">Putative flap endonuclease-1-like 5' DNA nuclease</fullName>
    </submittedName>
</protein>
<feature type="transmembrane region" description="Helical" evidence="1">
    <location>
        <begin position="12"/>
        <end position="29"/>
    </location>
</feature>
<gene>
    <name evidence="2" type="ORF">CLV80_101107</name>
</gene>
<evidence type="ECO:0000256" key="1">
    <source>
        <dbReference type="SAM" id="Phobius"/>
    </source>
</evidence>